<dbReference type="OrthoDB" id="2245989at2759"/>
<dbReference type="InterPro" id="IPR021833">
    <property type="entry name" value="DUF3425"/>
</dbReference>
<gene>
    <name evidence="2" type="ORF">BDV24DRAFT_139212</name>
</gene>
<dbReference type="Proteomes" id="UP000325558">
    <property type="component" value="Unassembled WGS sequence"/>
</dbReference>
<dbReference type="PANTHER" id="PTHR38116">
    <property type="entry name" value="CHROMOSOME 7, WHOLE GENOME SHOTGUN SEQUENCE"/>
    <property type="match status" value="1"/>
</dbReference>
<protein>
    <recommendedName>
        <fullName evidence="3">Aryl-alcohol dehydrogenase</fullName>
    </recommendedName>
</protein>
<evidence type="ECO:0008006" key="3">
    <source>
        <dbReference type="Google" id="ProtNLM"/>
    </source>
</evidence>
<evidence type="ECO:0000256" key="1">
    <source>
        <dbReference type="SAM" id="MobiDB-lite"/>
    </source>
</evidence>
<dbReference type="Pfam" id="PF11905">
    <property type="entry name" value="DUF3425"/>
    <property type="match status" value="1"/>
</dbReference>
<organism evidence="2">
    <name type="scientific">Aspergillus arachidicola</name>
    <dbReference type="NCBI Taxonomy" id="656916"/>
    <lineage>
        <taxon>Eukaryota</taxon>
        <taxon>Fungi</taxon>
        <taxon>Dikarya</taxon>
        <taxon>Ascomycota</taxon>
        <taxon>Pezizomycotina</taxon>
        <taxon>Eurotiomycetes</taxon>
        <taxon>Eurotiomycetidae</taxon>
        <taxon>Eurotiales</taxon>
        <taxon>Aspergillaceae</taxon>
        <taxon>Aspergillus</taxon>
        <taxon>Aspergillus subgen. Circumdati</taxon>
    </lineage>
</organism>
<dbReference type="EMBL" id="ML737175">
    <property type="protein sequence ID" value="KAE8337783.1"/>
    <property type="molecule type" value="Genomic_DNA"/>
</dbReference>
<name>A0A5N6XYY4_9EURO</name>
<feature type="region of interest" description="Disordered" evidence="1">
    <location>
        <begin position="41"/>
        <end position="96"/>
    </location>
</feature>
<sequence length="337" mass="38470">MMEQRGMPVDLRHDKSTPSLMIVSAKHIPLQLMPQQLQARYGDDWTGKTDPKERKRLQDRINQRASRQRRKARSLPYPAPTLREHHSESSSTGSQLTSFNRNKLLYRSQLSFPGDISSFTACQPDSEETRQLINQFLSWISQRYLQGCLDTETLPSLVQFNTSRSLVANAEILGYTTSRMSPSAWSHFTAVDGNESFLNILPATLRPTALQCNVPHHPWIDLLPVAEVRDNLIRQDTSTYDAAQLCRDMRGFQCVSSGHGGVLVWGEPWDPQGWEVTEAFAQKWPWVVQGSRSLLRSTNYWRAKRGEPALYLQGHLSANSGQHQRVREVEEDLNLSR</sequence>
<evidence type="ECO:0000313" key="2">
    <source>
        <dbReference type="EMBL" id="KAE8337783.1"/>
    </source>
</evidence>
<dbReference type="PANTHER" id="PTHR38116:SF1">
    <property type="entry name" value="BZIP DOMAIN-CONTAINING PROTEIN"/>
    <property type="match status" value="1"/>
</dbReference>
<dbReference type="AlphaFoldDB" id="A0A5N6XYY4"/>
<reference evidence="2" key="1">
    <citation type="submission" date="2019-04" db="EMBL/GenBank/DDBJ databases">
        <title>Friends and foes A comparative genomics study of 23 Aspergillus species from section Flavi.</title>
        <authorList>
            <consortium name="DOE Joint Genome Institute"/>
            <person name="Kjaerbolling I."/>
            <person name="Vesth T."/>
            <person name="Frisvad J.C."/>
            <person name="Nybo J.L."/>
            <person name="Theobald S."/>
            <person name="Kildgaard S."/>
            <person name="Isbrandt T."/>
            <person name="Kuo A."/>
            <person name="Sato A."/>
            <person name="Lyhne E.K."/>
            <person name="Kogle M.E."/>
            <person name="Wiebenga A."/>
            <person name="Kun R.S."/>
            <person name="Lubbers R.J."/>
            <person name="Makela M.R."/>
            <person name="Barry K."/>
            <person name="Chovatia M."/>
            <person name="Clum A."/>
            <person name="Daum C."/>
            <person name="Haridas S."/>
            <person name="He G."/>
            <person name="LaButti K."/>
            <person name="Lipzen A."/>
            <person name="Mondo S."/>
            <person name="Riley R."/>
            <person name="Salamov A."/>
            <person name="Simmons B.A."/>
            <person name="Magnuson J.K."/>
            <person name="Henrissat B."/>
            <person name="Mortensen U.H."/>
            <person name="Larsen T.O."/>
            <person name="Devries R.P."/>
            <person name="Grigoriev I.V."/>
            <person name="Machida M."/>
            <person name="Baker S.E."/>
            <person name="Andersen M.R."/>
        </authorList>
    </citation>
    <scope>NUCLEOTIDE SEQUENCE</scope>
    <source>
        <strain evidence="2">CBS 117612</strain>
    </source>
</reference>
<feature type="compositionally biased region" description="Basic and acidic residues" evidence="1">
    <location>
        <begin position="41"/>
        <end position="62"/>
    </location>
</feature>
<accession>A0A5N6XYY4</accession>
<proteinExistence type="predicted"/>
<dbReference type="CDD" id="cd14688">
    <property type="entry name" value="bZIP_YAP"/>
    <property type="match status" value="1"/>
</dbReference>